<dbReference type="InterPro" id="IPR021557">
    <property type="entry name" value="DUF3016"/>
</dbReference>
<protein>
    <submittedName>
        <fullName evidence="2">DUF3016 domain-containing protein</fullName>
    </submittedName>
</protein>
<evidence type="ECO:0000313" key="2">
    <source>
        <dbReference type="EMBL" id="MDR0183941.1"/>
    </source>
</evidence>
<feature type="signal peptide" evidence="1">
    <location>
        <begin position="1"/>
        <end position="20"/>
    </location>
</feature>
<proteinExistence type="predicted"/>
<dbReference type="Pfam" id="PF11454">
    <property type="entry name" value="DUF3016"/>
    <property type="match status" value="1"/>
</dbReference>
<reference evidence="2 3" key="1">
    <citation type="submission" date="2023-04" db="EMBL/GenBank/DDBJ databases">
        <title>Lysobacter sp. strain UC isolated from soil sample.</title>
        <authorList>
            <person name="Choksket S."/>
            <person name="Harshvardhan F."/>
            <person name="Rana R."/>
            <person name="Patil P.B."/>
            <person name="Korpole S."/>
        </authorList>
    </citation>
    <scope>NUCLEOTIDE SEQUENCE [LARGE SCALE GENOMIC DNA]</scope>
    <source>
        <strain evidence="2 3">UC</strain>
    </source>
</reference>
<keyword evidence="3" id="KW-1185">Reference proteome</keyword>
<dbReference type="Proteomes" id="UP001233535">
    <property type="component" value="Unassembled WGS sequence"/>
</dbReference>
<evidence type="ECO:0000313" key="3">
    <source>
        <dbReference type="Proteomes" id="UP001233535"/>
    </source>
</evidence>
<comment type="caution">
    <text evidence="2">The sequence shown here is derived from an EMBL/GenBank/DDBJ whole genome shotgun (WGS) entry which is preliminary data.</text>
</comment>
<evidence type="ECO:0000256" key="1">
    <source>
        <dbReference type="SAM" id="SignalP"/>
    </source>
</evidence>
<feature type="chain" id="PRO_5047021832" evidence="1">
    <location>
        <begin position="21"/>
        <end position="189"/>
    </location>
</feature>
<dbReference type="EMBL" id="JARUHG010000004">
    <property type="protein sequence ID" value="MDR0183941.1"/>
    <property type="molecule type" value="Genomic_DNA"/>
</dbReference>
<name>A0ABU1CG63_9GAMM</name>
<organism evidence="2 3">
    <name type="scientific">Lysobacter arvi</name>
    <dbReference type="NCBI Taxonomy" id="3038776"/>
    <lineage>
        <taxon>Bacteria</taxon>
        <taxon>Pseudomonadati</taxon>
        <taxon>Pseudomonadota</taxon>
        <taxon>Gammaproteobacteria</taxon>
        <taxon>Lysobacterales</taxon>
        <taxon>Lysobacteraceae</taxon>
        <taxon>Lysobacter</taxon>
    </lineage>
</organism>
<sequence>MKPRLAVLLVAFAFASAAHGGARNVTDPQAPRALPESDSVNVRWEDPSRFSELRYSGNRWEASRGNWVQELATYLRDRAQQRLPDGQRLDVDIVDIRRAGSFEPWHGPNLQYTRIIRDVYPPRMTLDVRLTDADGTVIAEGERKLSDPGFLMSDSATLNSDPLRFEKRLIDRWLAQELRTAERGVKNEE</sequence>
<gene>
    <name evidence="2" type="ORF">P8609_13335</name>
</gene>
<dbReference type="RefSeq" id="WP_309263075.1">
    <property type="nucleotide sequence ID" value="NZ_JARUHG010000004.1"/>
</dbReference>
<keyword evidence="1" id="KW-0732">Signal</keyword>
<accession>A0ABU1CG63</accession>